<proteinExistence type="predicted"/>
<comment type="caution">
    <text evidence="1">The sequence shown here is derived from an EMBL/GenBank/DDBJ whole genome shotgun (WGS) entry which is preliminary data.</text>
</comment>
<sequence>MHYDAVPGTFQGNTPDMTTSAELVGDLAPDRPGEVLTALRAVSDALRAEGDARAIFPDVYAVITEGVVDGLAAGLFTQPAFISRLAGRFARRYLQTLSWSLSGLPQDCTAWSAAYGQVGRAGVAAIQHAGLGISAHVNFDLALGTAEVVEELAPARDAALLRAFKRDYDAVNRVLKTATPRVMSLLAERYGCPVAPVFTGVAGWPARTQALATVVQWRELVWRNTLDLLGASDPAARQAVVDRLELNSRVAALFITGPPVVAPAVDLTRRLARTIPPVPAGLARRVIRTIGA</sequence>
<name>A0ABP6NGZ4_9ACTN</name>
<keyword evidence="2" id="KW-1185">Reference proteome</keyword>
<dbReference type="InterPro" id="IPR046037">
    <property type="entry name" value="DUF5995"/>
</dbReference>
<dbReference type="Proteomes" id="UP001500320">
    <property type="component" value="Unassembled WGS sequence"/>
</dbReference>
<dbReference type="Pfam" id="PF19458">
    <property type="entry name" value="DUF5995"/>
    <property type="match status" value="1"/>
</dbReference>
<gene>
    <name evidence="1" type="ORF">GCM10010466_43870</name>
</gene>
<organism evidence="1 2">
    <name type="scientific">Planomonospora alba</name>
    <dbReference type="NCBI Taxonomy" id="161354"/>
    <lineage>
        <taxon>Bacteria</taxon>
        <taxon>Bacillati</taxon>
        <taxon>Actinomycetota</taxon>
        <taxon>Actinomycetes</taxon>
        <taxon>Streptosporangiales</taxon>
        <taxon>Streptosporangiaceae</taxon>
        <taxon>Planomonospora</taxon>
    </lineage>
</organism>
<reference evidence="2" key="1">
    <citation type="journal article" date="2019" name="Int. J. Syst. Evol. Microbiol.">
        <title>The Global Catalogue of Microorganisms (GCM) 10K type strain sequencing project: providing services to taxonomists for standard genome sequencing and annotation.</title>
        <authorList>
            <consortium name="The Broad Institute Genomics Platform"/>
            <consortium name="The Broad Institute Genome Sequencing Center for Infectious Disease"/>
            <person name="Wu L."/>
            <person name="Ma J."/>
        </authorList>
    </citation>
    <scope>NUCLEOTIDE SEQUENCE [LARGE SCALE GENOMIC DNA]</scope>
    <source>
        <strain evidence="2">JCM 9373</strain>
    </source>
</reference>
<evidence type="ECO:0000313" key="2">
    <source>
        <dbReference type="Proteomes" id="UP001500320"/>
    </source>
</evidence>
<accession>A0ABP6NGZ4</accession>
<evidence type="ECO:0000313" key="1">
    <source>
        <dbReference type="EMBL" id="GAA3148110.1"/>
    </source>
</evidence>
<dbReference type="EMBL" id="BAAAUT010000036">
    <property type="protein sequence ID" value="GAA3148110.1"/>
    <property type="molecule type" value="Genomic_DNA"/>
</dbReference>
<protein>
    <submittedName>
        <fullName evidence="1">Uncharacterized protein</fullName>
    </submittedName>
</protein>